<keyword evidence="1" id="KW-1133">Transmembrane helix</keyword>
<name>A0A494TKR7_SPHPE</name>
<sequence>MDQLVLYFGIALTALVGATILSLIGLRAFAGWLDFKRAELDRGREPGTPNTVARIDIADMKERLRKLEAIAAGVDI</sequence>
<reference evidence="2 3" key="1">
    <citation type="submission" date="2018-09" db="EMBL/GenBank/DDBJ databases">
        <title>Sphingomonas peninsula sp. nov., isolated from fildes peninsula, Antarctic soil.</title>
        <authorList>
            <person name="Yingchao G."/>
        </authorList>
    </citation>
    <scope>NUCLEOTIDE SEQUENCE [LARGE SCALE GENOMIC DNA]</scope>
    <source>
        <strain evidence="2 3">YZ-8</strain>
    </source>
</reference>
<keyword evidence="3" id="KW-1185">Reference proteome</keyword>
<protein>
    <submittedName>
        <fullName evidence="2">Uncharacterized protein</fullName>
    </submittedName>
</protein>
<proteinExistence type="predicted"/>
<organism evidence="2 3">
    <name type="scientific">Sphingomonas paeninsulae</name>
    <dbReference type="NCBI Taxonomy" id="2319844"/>
    <lineage>
        <taxon>Bacteria</taxon>
        <taxon>Pseudomonadati</taxon>
        <taxon>Pseudomonadota</taxon>
        <taxon>Alphaproteobacteria</taxon>
        <taxon>Sphingomonadales</taxon>
        <taxon>Sphingomonadaceae</taxon>
        <taxon>Sphingomonas</taxon>
    </lineage>
</organism>
<dbReference type="Proteomes" id="UP000276254">
    <property type="component" value="Chromosome"/>
</dbReference>
<evidence type="ECO:0000256" key="1">
    <source>
        <dbReference type="SAM" id="Phobius"/>
    </source>
</evidence>
<dbReference type="RefSeq" id="WP_121152330.1">
    <property type="nucleotide sequence ID" value="NZ_CP032829.1"/>
</dbReference>
<dbReference type="KEGG" id="spha:D3Y57_06645"/>
<evidence type="ECO:0000313" key="2">
    <source>
        <dbReference type="EMBL" id="AYJ85705.1"/>
    </source>
</evidence>
<dbReference type="OrthoDB" id="7429032at2"/>
<accession>A0A494TKR7</accession>
<gene>
    <name evidence="2" type="ORF">D3Y57_06645</name>
</gene>
<keyword evidence="1" id="KW-0472">Membrane</keyword>
<dbReference type="AlphaFoldDB" id="A0A494TKR7"/>
<feature type="transmembrane region" description="Helical" evidence="1">
    <location>
        <begin position="6"/>
        <end position="30"/>
    </location>
</feature>
<keyword evidence="1" id="KW-0812">Transmembrane</keyword>
<dbReference type="EMBL" id="CP032829">
    <property type="protein sequence ID" value="AYJ85705.1"/>
    <property type="molecule type" value="Genomic_DNA"/>
</dbReference>
<evidence type="ECO:0000313" key="3">
    <source>
        <dbReference type="Proteomes" id="UP000276254"/>
    </source>
</evidence>